<dbReference type="Proteomes" id="UP000231407">
    <property type="component" value="Unassembled WGS sequence"/>
</dbReference>
<dbReference type="AlphaFoldDB" id="A0A2M7AR17"/>
<dbReference type="EMBL" id="PEWA01000062">
    <property type="protein sequence ID" value="PIU72954.1"/>
    <property type="molecule type" value="Genomic_DNA"/>
</dbReference>
<proteinExistence type="predicted"/>
<sequence>MEMSHKLFVLSVLVVISTIVLSACGPSATTTPITTPIPQPFETGITILYKFDEDIPVKWQWELPRYELVGVSFDYSTEYEYWVWSPIIFRMWEYADVTLFGMEVDPPNDGTYFGECRWDVSSWMSDDDTFYEITYKFRYCTQVAGGTEIPVEVRMAYCKPYEDGLLCQKQGLKVFVGEEYITFSAEGNFLPEYREWILEVLNYYGGSELPVVLQPGWSYTIPFNK</sequence>
<protein>
    <submittedName>
        <fullName evidence="1">Uncharacterized protein</fullName>
    </submittedName>
</protein>
<evidence type="ECO:0000313" key="2">
    <source>
        <dbReference type="Proteomes" id="UP000231407"/>
    </source>
</evidence>
<evidence type="ECO:0000313" key="1">
    <source>
        <dbReference type="EMBL" id="PIU72954.1"/>
    </source>
</evidence>
<organism evidence="1 2">
    <name type="scientific">Candidatus Shapirobacteria bacterium CG06_land_8_20_14_3_00_40_12</name>
    <dbReference type="NCBI Taxonomy" id="1974881"/>
    <lineage>
        <taxon>Bacteria</taxon>
        <taxon>Candidatus Shapironibacteriota</taxon>
    </lineage>
</organism>
<gene>
    <name evidence="1" type="ORF">COS78_04340</name>
</gene>
<reference evidence="2" key="1">
    <citation type="submission" date="2017-09" db="EMBL/GenBank/DDBJ databases">
        <title>Depth-based differentiation of microbial function through sediment-hosted aquifers and enrichment of novel symbionts in the deep terrestrial subsurface.</title>
        <authorList>
            <person name="Probst A.J."/>
            <person name="Ladd B."/>
            <person name="Jarett J.K."/>
            <person name="Geller-Mcgrath D.E."/>
            <person name="Sieber C.M.K."/>
            <person name="Emerson J.B."/>
            <person name="Anantharaman K."/>
            <person name="Thomas B.C."/>
            <person name="Malmstrom R."/>
            <person name="Stieglmeier M."/>
            <person name="Klingl A."/>
            <person name="Woyke T."/>
            <person name="Ryan C.M."/>
            <person name="Banfield J.F."/>
        </authorList>
    </citation>
    <scope>NUCLEOTIDE SEQUENCE [LARGE SCALE GENOMIC DNA]</scope>
</reference>
<comment type="caution">
    <text evidence="1">The sequence shown here is derived from an EMBL/GenBank/DDBJ whole genome shotgun (WGS) entry which is preliminary data.</text>
</comment>
<name>A0A2M7AR17_9BACT</name>
<dbReference type="PROSITE" id="PS51257">
    <property type="entry name" value="PROKAR_LIPOPROTEIN"/>
    <property type="match status" value="1"/>
</dbReference>
<accession>A0A2M7AR17</accession>